<reference evidence="1" key="1">
    <citation type="submission" date="2020-05" db="EMBL/GenBank/DDBJ databases">
        <title>Phylogenomic resolution of chytrid fungi.</title>
        <authorList>
            <person name="Stajich J.E."/>
            <person name="Amses K."/>
            <person name="Simmons R."/>
            <person name="Seto K."/>
            <person name="Myers J."/>
            <person name="Bonds A."/>
            <person name="Quandt C.A."/>
            <person name="Barry K."/>
            <person name="Liu P."/>
            <person name="Grigoriev I."/>
            <person name="Longcore J.E."/>
            <person name="James T.Y."/>
        </authorList>
    </citation>
    <scope>NUCLEOTIDE SEQUENCE</scope>
    <source>
        <strain evidence="1">JEL0476</strain>
    </source>
</reference>
<protein>
    <submittedName>
        <fullName evidence="1">Uncharacterized protein</fullName>
    </submittedName>
</protein>
<comment type="caution">
    <text evidence="1">The sequence shown here is derived from an EMBL/GenBank/DDBJ whole genome shotgun (WGS) entry which is preliminary data.</text>
</comment>
<evidence type="ECO:0000313" key="1">
    <source>
        <dbReference type="EMBL" id="KAJ3213248.1"/>
    </source>
</evidence>
<proteinExistence type="predicted"/>
<keyword evidence="2" id="KW-1185">Reference proteome</keyword>
<evidence type="ECO:0000313" key="2">
    <source>
        <dbReference type="Proteomes" id="UP001211065"/>
    </source>
</evidence>
<accession>A0AAD5TWG3</accession>
<sequence>MAPIPFITEEHVEVVLYLLNKGTAWRPQSQQKLRLKELLLPYVVQHCEITEFQYPVSQKEQQSINYLKASMITSIKINVQEHFMKMLLRYINFRMDIKGNKRNLFPNEFKNFCARLKFVKSILLLEEIPESLDDLNELESELLEEIWSLLIPYTEANSLIPYLVACDPLSFFPTYCALSLLYEQHGLKQFSAVPLRHSINQSLVRIDTVILYSHILELTRKETEEKVDMKYELSSQVFNLNNKAFQSRSGLSFEGSITTDGTSISIYLKHPEWIT</sequence>
<name>A0AAD5TWG3_9FUNG</name>
<gene>
    <name evidence="1" type="ORF">HK099_007506</name>
</gene>
<dbReference type="EMBL" id="JADGJW010000731">
    <property type="protein sequence ID" value="KAJ3213248.1"/>
    <property type="molecule type" value="Genomic_DNA"/>
</dbReference>
<organism evidence="1 2">
    <name type="scientific">Clydaea vesicula</name>
    <dbReference type="NCBI Taxonomy" id="447962"/>
    <lineage>
        <taxon>Eukaryota</taxon>
        <taxon>Fungi</taxon>
        <taxon>Fungi incertae sedis</taxon>
        <taxon>Chytridiomycota</taxon>
        <taxon>Chytridiomycota incertae sedis</taxon>
        <taxon>Chytridiomycetes</taxon>
        <taxon>Lobulomycetales</taxon>
        <taxon>Lobulomycetaceae</taxon>
        <taxon>Clydaea</taxon>
    </lineage>
</organism>
<dbReference type="Proteomes" id="UP001211065">
    <property type="component" value="Unassembled WGS sequence"/>
</dbReference>
<dbReference type="AlphaFoldDB" id="A0AAD5TWG3"/>